<dbReference type="EMBL" id="JAACJK010000172">
    <property type="protein sequence ID" value="KAF5319979.1"/>
    <property type="molecule type" value="Genomic_DNA"/>
</dbReference>
<dbReference type="OrthoDB" id="3066974at2759"/>
<feature type="region of interest" description="Disordered" evidence="1">
    <location>
        <begin position="511"/>
        <end position="531"/>
    </location>
</feature>
<sequence>MLCIQDLYFNSCSAIEKREGFPLFSHPTLYTSVCKHWAQIALSSPQLWSFIIVFAVIDRPRIVTGGIPDGKPTSVTFLPPLPVVRRSIELSKTSSLAFSVRPWHEIMWKYPNDLYTQAVKPMLEEIFVPHHTRWRRVALQWCPQDDFPFLLDKVPSFPALEHLALGDSPFSTGPPHEDYAAGAIHILSTAPQLNSLEIDFFIYQPYSDFLPGDTCPRIMAVIPWERLTRLSLQLGKLDVLAALNLLGEQCPNLKDLEVTVDHVINLDPEVVLPKVCHNHLEELAFMFPDYPSCTAVLNQLTLPNIRSIQLPSASHQDSEEVIRNALVESFQKLIQRSACQLRKLYYSASIHTPHDFESTLMMLRSVSSSLEELEIEAQGVDILADALSVPADADLRDILCPRLRFVKFDLRNMTASPNVVDMVRSRWNPPSHLGVSRLQELDIYVTLNEELGEATESDWDPPNPLALRETIEGLRALARDSAANPFGANAWPQVIRVGSLVHSDTEDDADGQYTYLDTSSTDPGTPRFHPW</sequence>
<dbReference type="InterPro" id="IPR032675">
    <property type="entry name" value="LRR_dom_sf"/>
</dbReference>
<keyword evidence="3" id="KW-1185">Reference proteome</keyword>
<evidence type="ECO:0008006" key="4">
    <source>
        <dbReference type="Google" id="ProtNLM"/>
    </source>
</evidence>
<protein>
    <recommendedName>
        <fullName evidence="4">F-box domain-containing protein</fullName>
    </recommendedName>
</protein>
<dbReference type="Proteomes" id="UP000541558">
    <property type="component" value="Unassembled WGS sequence"/>
</dbReference>
<dbReference type="Gene3D" id="3.80.10.10">
    <property type="entry name" value="Ribonuclease Inhibitor"/>
    <property type="match status" value="1"/>
</dbReference>
<proteinExistence type="predicted"/>
<gene>
    <name evidence="2" type="ORF">D9611_011065</name>
</gene>
<evidence type="ECO:0000313" key="3">
    <source>
        <dbReference type="Proteomes" id="UP000541558"/>
    </source>
</evidence>
<reference evidence="2 3" key="1">
    <citation type="journal article" date="2020" name="ISME J.">
        <title>Uncovering the hidden diversity of litter-decomposition mechanisms in mushroom-forming fungi.</title>
        <authorList>
            <person name="Floudas D."/>
            <person name="Bentzer J."/>
            <person name="Ahren D."/>
            <person name="Johansson T."/>
            <person name="Persson P."/>
            <person name="Tunlid A."/>
        </authorList>
    </citation>
    <scope>NUCLEOTIDE SEQUENCE [LARGE SCALE GENOMIC DNA]</scope>
    <source>
        <strain evidence="2 3">CBS 175.51</strain>
    </source>
</reference>
<comment type="caution">
    <text evidence="2">The sequence shown here is derived from an EMBL/GenBank/DDBJ whole genome shotgun (WGS) entry which is preliminary data.</text>
</comment>
<accession>A0A8H5F192</accession>
<dbReference type="AlphaFoldDB" id="A0A8H5F192"/>
<evidence type="ECO:0000313" key="2">
    <source>
        <dbReference type="EMBL" id="KAF5319979.1"/>
    </source>
</evidence>
<name>A0A8H5F192_9AGAR</name>
<evidence type="ECO:0000256" key="1">
    <source>
        <dbReference type="SAM" id="MobiDB-lite"/>
    </source>
</evidence>
<organism evidence="2 3">
    <name type="scientific">Ephemerocybe angulata</name>
    <dbReference type="NCBI Taxonomy" id="980116"/>
    <lineage>
        <taxon>Eukaryota</taxon>
        <taxon>Fungi</taxon>
        <taxon>Dikarya</taxon>
        <taxon>Basidiomycota</taxon>
        <taxon>Agaricomycotina</taxon>
        <taxon>Agaricomycetes</taxon>
        <taxon>Agaricomycetidae</taxon>
        <taxon>Agaricales</taxon>
        <taxon>Agaricineae</taxon>
        <taxon>Psathyrellaceae</taxon>
        <taxon>Ephemerocybe</taxon>
    </lineage>
</organism>